<evidence type="ECO:0000313" key="1">
    <source>
        <dbReference type="EMBL" id="MBB3947052.1"/>
    </source>
</evidence>
<dbReference type="EMBL" id="JACIDV010000008">
    <property type="protein sequence ID" value="MBB3947052.1"/>
    <property type="molecule type" value="Genomic_DNA"/>
</dbReference>
<dbReference type="AlphaFoldDB" id="A0A7W6C785"/>
<reference evidence="1 2" key="1">
    <citation type="submission" date="2020-08" db="EMBL/GenBank/DDBJ databases">
        <title>Genomic Encyclopedia of Type Strains, Phase IV (KMG-IV): sequencing the most valuable type-strain genomes for metagenomic binning, comparative biology and taxonomic classification.</title>
        <authorList>
            <person name="Goeker M."/>
        </authorList>
    </citation>
    <scope>NUCLEOTIDE SEQUENCE [LARGE SCALE GENOMIC DNA]</scope>
    <source>
        <strain evidence="1 2">DSM 26438</strain>
    </source>
</reference>
<proteinExistence type="predicted"/>
<gene>
    <name evidence="1" type="ORF">GGQ73_003016</name>
</gene>
<dbReference type="RefSeq" id="WP_183896934.1">
    <property type="nucleotide sequence ID" value="NZ_JACIDV010000008.1"/>
</dbReference>
<keyword evidence="2" id="KW-1185">Reference proteome</keyword>
<comment type="caution">
    <text evidence="1">The sequence shown here is derived from an EMBL/GenBank/DDBJ whole genome shotgun (WGS) entry which is preliminary data.</text>
</comment>
<organism evidence="1 2">
    <name type="scientific">Rhizobium skierniewicense</name>
    <dbReference type="NCBI Taxonomy" id="984260"/>
    <lineage>
        <taxon>Bacteria</taxon>
        <taxon>Pseudomonadati</taxon>
        <taxon>Pseudomonadota</taxon>
        <taxon>Alphaproteobacteria</taxon>
        <taxon>Hyphomicrobiales</taxon>
        <taxon>Rhizobiaceae</taxon>
        <taxon>Rhizobium/Agrobacterium group</taxon>
        <taxon>Rhizobium</taxon>
    </lineage>
</organism>
<dbReference type="Proteomes" id="UP000565286">
    <property type="component" value="Unassembled WGS sequence"/>
</dbReference>
<protein>
    <submittedName>
        <fullName evidence="1">Uncharacterized protein</fullName>
    </submittedName>
</protein>
<evidence type="ECO:0000313" key="2">
    <source>
        <dbReference type="Proteomes" id="UP000565286"/>
    </source>
</evidence>
<name>A0A7W6C785_9HYPH</name>
<sequence>MSNEITLNGWTIHNVFSVRATDQPEAYTLDIEFSGPETSQMRAPFGSRPDDPYGVGPAARQWLVDNAGKFEILPPTSPEPTPLLPVTKRQLRLTLVREGISIGGIEALIASMPDGLEKEEAQIEWADAQTFDRNHPTLLMVAGALELSPEKVDEMWLKAMLA</sequence>
<accession>A0A7W6C785</accession>